<keyword evidence="2" id="KW-1185">Reference proteome</keyword>
<accession>A0A1H8H279</accession>
<reference evidence="1 2" key="1">
    <citation type="submission" date="2016-10" db="EMBL/GenBank/DDBJ databases">
        <authorList>
            <person name="de Groot N.N."/>
        </authorList>
    </citation>
    <scope>NUCLEOTIDE SEQUENCE [LARGE SCALE GENOMIC DNA]</scope>
    <source>
        <strain evidence="1 2">DSM 46701</strain>
    </source>
</reference>
<proteinExistence type="predicted"/>
<organism evidence="1 2">
    <name type="scientific">Lihuaxuella thermophila</name>
    <dbReference type="NCBI Taxonomy" id="1173111"/>
    <lineage>
        <taxon>Bacteria</taxon>
        <taxon>Bacillati</taxon>
        <taxon>Bacillota</taxon>
        <taxon>Bacilli</taxon>
        <taxon>Bacillales</taxon>
        <taxon>Thermoactinomycetaceae</taxon>
        <taxon>Lihuaxuella</taxon>
    </lineage>
</organism>
<gene>
    <name evidence="1" type="ORF">SAMN05444955_1133</name>
</gene>
<dbReference type="Proteomes" id="UP000199695">
    <property type="component" value="Unassembled WGS sequence"/>
</dbReference>
<evidence type="ECO:0000313" key="1">
    <source>
        <dbReference type="EMBL" id="SEN50235.1"/>
    </source>
</evidence>
<dbReference type="OrthoDB" id="9962558at2"/>
<dbReference type="RefSeq" id="WP_089970524.1">
    <property type="nucleotide sequence ID" value="NZ_FOCQ01000013.1"/>
</dbReference>
<dbReference type="EMBL" id="FOCQ01000013">
    <property type="protein sequence ID" value="SEN50235.1"/>
    <property type="molecule type" value="Genomic_DNA"/>
</dbReference>
<protein>
    <submittedName>
        <fullName evidence="1">Uncharacterized protein</fullName>
    </submittedName>
</protein>
<evidence type="ECO:0000313" key="2">
    <source>
        <dbReference type="Proteomes" id="UP000199695"/>
    </source>
</evidence>
<sequence>MVIPFAPRKKRPGADVNHLTHAFIFLKTPDGKSIILRLADVQVKTANSQTTITGKSIRLLRREGKKGVKM</sequence>
<dbReference type="STRING" id="1173111.SAMN05444955_1133"/>
<dbReference type="AlphaFoldDB" id="A0A1H8H279"/>
<name>A0A1H8H279_9BACL</name>